<reference evidence="4" key="1">
    <citation type="submission" date="2023-07" db="EMBL/GenBank/DDBJ databases">
        <title>30 novel species of actinomycetes from the DSMZ collection.</title>
        <authorList>
            <person name="Nouioui I."/>
        </authorList>
    </citation>
    <scope>NUCLEOTIDE SEQUENCE [LARGE SCALE GENOMIC DNA]</scope>
    <source>
        <strain evidence="4">DSM 41886</strain>
    </source>
</reference>
<dbReference type="SMART" id="SM00331">
    <property type="entry name" value="PP2C_SIG"/>
    <property type="match status" value="1"/>
</dbReference>
<dbReference type="Proteomes" id="UP001183615">
    <property type="component" value="Unassembled WGS sequence"/>
</dbReference>
<dbReference type="InterPro" id="IPR029016">
    <property type="entry name" value="GAF-like_dom_sf"/>
</dbReference>
<proteinExistence type="predicted"/>
<gene>
    <name evidence="3" type="ORF">RM779_22535</name>
</gene>
<dbReference type="Gene3D" id="3.60.40.10">
    <property type="entry name" value="PPM-type phosphatase domain"/>
    <property type="match status" value="1"/>
</dbReference>
<dbReference type="Pfam" id="PF08448">
    <property type="entry name" value="PAS_4"/>
    <property type="match status" value="1"/>
</dbReference>
<dbReference type="Pfam" id="PF13185">
    <property type="entry name" value="GAF_2"/>
    <property type="match status" value="1"/>
</dbReference>
<dbReference type="CDD" id="cd00130">
    <property type="entry name" value="PAS"/>
    <property type="match status" value="1"/>
</dbReference>
<dbReference type="InterPro" id="IPR036457">
    <property type="entry name" value="PPM-type-like_dom_sf"/>
</dbReference>
<dbReference type="PANTHER" id="PTHR43156:SF2">
    <property type="entry name" value="STAGE II SPORULATION PROTEIN E"/>
    <property type="match status" value="1"/>
</dbReference>
<dbReference type="InterPro" id="IPR052016">
    <property type="entry name" value="Bact_Sigma-Reg"/>
</dbReference>
<accession>A0ABU2SA89</accession>
<evidence type="ECO:0000259" key="2">
    <source>
        <dbReference type="PROSITE" id="PS50112"/>
    </source>
</evidence>
<evidence type="ECO:0000313" key="3">
    <source>
        <dbReference type="EMBL" id="MDT0445354.1"/>
    </source>
</evidence>
<dbReference type="InterPro" id="IPR003018">
    <property type="entry name" value="GAF"/>
</dbReference>
<dbReference type="Gene3D" id="3.30.450.20">
    <property type="entry name" value="PAS domain"/>
    <property type="match status" value="1"/>
</dbReference>
<dbReference type="Pfam" id="PF07228">
    <property type="entry name" value="SpoIIE"/>
    <property type="match status" value="1"/>
</dbReference>
<evidence type="ECO:0000256" key="1">
    <source>
        <dbReference type="ARBA" id="ARBA00022801"/>
    </source>
</evidence>
<keyword evidence="1" id="KW-0378">Hydrolase</keyword>
<dbReference type="InterPro" id="IPR001932">
    <property type="entry name" value="PPM-type_phosphatase-like_dom"/>
</dbReference>
<dbReference type="InterPro" id="IPR035965">
    <property type="entry name" value="PAS-like_dom_sf"/>
</dbReference>
<dbReference type="InterPro" id="IPR013656">
    <property type="entry name" value="PAS_4"/>
</dbReference>
<dbReference type="EMBL" id="JAVREV010000013">
    <property type="protein sequence ID" value="MDT0445354.1"/>
    <property type="molecule type" value="Genomic_DNA"/>
</dbReference>
<dbReference type="RefSeq" id="WP_311619568.1">
    <property type="nucleotide sequence ID" value="NZ_JAVREV010000013.1"/>
</dbReference>
<evidence type="ECO:0000313" key="4">
    <source>
        <dbReference type="Proteomes" id="UP001183615"/>
    </source>
</evidence>
<keyword evidence="4" id="KW-1185">Reference proteome</keyword>
<feature type="domain" description="PAS" evidence="2">
    <location>
        <begin position="187"/>
        <end position="222"/>
    </location>
</feature>
<sequence>MAGLPPSRPELLDPPLIRALRKTGAYGAGVYLLAPGERVLRLAVTSGLPRRFIGDWLRVPVDAGEPLGDAVENRRLVWLGVGEMERRYAGADDAAPYPLAAAFVPILRGDTCWGAMALIWPGNHPDELARDERDILDDTTTRLADLLAGAEREGRPVRVSEEPHVLVRPRARTPGHEEAQAAAGFAERLPEGCWALDLDGRLTYVSGSAAKLVGADVTELLGARPWDALPWLSDPVFEDRYRAALFSRQPGSFTALKPPERWLRFQLYPDAFGISVRITPASAAPGARAVSEARAAPTRAGSLYHMMQLATVLTEAVSVRDVVDLVASQIMPALDAQGLLMFVAEGGRLRALGHRGYRPEAVAHFDGASLTPATTPSARVIADGAPAFYPSPEAVEAHFPGLAELSGKSAWAMLPLIATGRTVGCCVISYERPHEFSAEERGIMSSLAGLIAQALERARLHDTRHHLARRLQAGLLPRVLPRVPGLDVAARYLPASHGMEIGGDFYDLIRLDEDGSGTVSVAAAIGDVQGHNVTAAALMGQVRTAVHATAGEPPGEVLARANRLLTDLDPGLFTSCLYVQLDLSARRLSLSTAGHPPPLVRYPDGRVVALEVPPGPLLGIEPDAAYPATETGLPEGAVLLLYTDGLIERPGIDLGDAIAELATQLGGAPSGRPMDELADGLLRHARQTESRSDDIALLLISPVS</sequence>
<dbReference type="SUPFAM" id="SSF55785">
    <property type="entry name" value="PYP-like sensor domain (PAS domain)"/>
    <property type="match status" value="1"/>
</dbReference>
<dbReference type="SMART" id="SM00091">
    <property type="entry name" value="PAS"/>
    <property type="match status" value="1"/>
</dbReference>
<protein>
    <submittedName>
        <fullName evidence="3">SpoIIE family protein phosphatase</fullName>
    </submittedName>
</protein>
<name>A0ABU2SA89_9ACTN</name>
<dbReference type="InterPro" id="IPR000014">
    <property type="entry name" value="PAS"/>
</dbReference>
<comment type="caution">
    <text evidence="3">The sequence shown here is derived from an EMBL/GenBank/DDBJ whole genome shotgun (WGS) entry which is preliminary data.</text>
</comment>
<dbReference type="SUPFAM" id="SSF55781">
    <property type="entry name" value="GAF domain-like"/>
    <property type="match status" value="2"/>
</dbReference>
<dbReference type="PROSITE" id="PS50112">
    <property type="entry name" value="PAS"/>
    <property type="match status" value="1"/>
</dbReference>
<dbReference type="PANTHER" id="PTHR43156">
    <property type="entry name" value="STAGE II SPORULATION PROTEIN E-RELATED"/>
    <property type="match status" value="1"/>
</dbReference>
<dbReference type="Gene3D" id="3.30.450.40">
    <property type="match status" value="2"/>
</dbReference>
<organism evidence="3 4">
    <name type="scientific">Streptomyces johnsoniae</name>
    <dbReference type="NCBI Taxonomy" id="3075532"/>
    <lineage>
        <taxon>Bacteria</taxon>
        <taxon>Bacillati</taxon>
        <taxon>Actinomycetota</taxon>
        <taxon>Actinomycetes</taxon>
        <taxon>Kitasatosporales</taxon>
        <taxon>Streptomycetaceae</taxon>
        <taxon>Streptomyces</taxon>
    </lineage>
</organism>